<evidence type="ECO:0000313" key="1">
    <source>
        <dbReference type="EMBL" id="ODV53278.1"/>
    </source>
</evidence>
<dbReference type="RefSeq" id="WP_069483520.1">
    <property type="nucleotide sequence ID" value="NZ_KV766183.1"/>
</dbReference>
<dbReference type="EMBL" id="MECQ01000008">
    <property type="protein sequence ID" value="ODV53278.1"/>
    <property type="molecule type" value="Genomic_DNA"/>
</dbReference>
<sequence length="232" mass="27594">MPIYQEYLMSDQIMCIKKLEKILSIITSGYQSGNTDLRHVHPTPAEMKRSDMSWHDANLTKLTISHHIRNKELFDFKLQIIEETGWLKNLHVYRKRDILVAEWTDTSKLRIFYDWLNKAQNFTLEYVLNYMNSPFFLTMYILEQGLNLVADHICIYTGFSNSRESDHLNEWIHACLGYETYILKHEKLQDVILINAEYKENLLKAMKQIIHSLPNTYQVYYKYQNTNSINIG</sequence>
<dbReference type="Proteomes" id="UP000094784">
    <property type="component" value="Unassembled WGS sequence"/>
</dbReference>
<dbReference type="AlphaFoldDB" id="A0A1E4QYM0"/>
<accession>A0A1E4QYM0</accession>
<proteinExistence type="predicted"/>
<gene>
    <name evidence="1" type="ORF">BG258_23540</name>
</gene>
<protein>
    <submittedName>
        <fullName evidence="1">Uncharacterized protein</fullName>
    </submittedName>
</protein>
<comment type="caution">
    <text evidence="1">The sequence shown here is derived from an EMBL/GenBank/DDBJ whole genome shotgun (WGS) entry which is preliminary data.</text>
</comment>
<evidence type="ECO:0000313" key="2">
    <source>
        <dbReference type="Proteomes" id="UP000094784"/>
    </source>
</evidence>
<organism evidence="1 2">
    <name type="scientific">Lysinibacillus fusiformis</name>
    <dbReference type="NCBI Taxonomy" id="28031"/>
    <lineage>
        <taxon>Bacteria</taxon>
        <taxon>Bacillati</taxon>
        <taxon>Bacillota</taxon>
        <taxon>Bacilli</taxon>
        <taxon>Bacillales</taxon>
        <taxon>Bacillaceae</taxon>
        <taxon>Lysinibacillus</taxon>
    </lineage>
</organism>
<name>A0A1E4QYM0_9BACI</name>
<reference evidence="1 2" key="1">
    <citation type="submission" date="2016-09" db="EMBL/GenBank/DDBJ databases">
        <title>Draft genome sequence of the soil isolate, Lysinibacillus fusiformis M5, a potential hypoxanthine producer.</title>
        <authorList>
            <person name="Gallegos-Monterrosa R."/>
            <person name="Maroti G."/>
            <person name="Balint B."/>
            <person name="Kovacs A.T."/>
        </authorList>
    </citation>
    <scope>NUCLEOTIDE SEQUENCE [LARGE SCALE GENOMIC DNA]</scope>
    <source>
        <strain evidence="1 2">M5</strain>
    </source>
</reference>